<evidence type="ECO:0000259" key="6">
    <source>
        <dbReference type="SMART" id="SM00482"/>
    </source>
</evidence>
<dbReference type="SUPFAM" id="SSF53098">
    <property type="entry name" value="Ribonuclease H-like"/>
    <property type="match status" value="1"/>
</dbReference>
<dbReference type="Proteomes" id="UP001223802">
    <property type="component" value="Chromosome"/>
</dbReference>
<gene>
    <name evidence="7" type="ORF">PU634_10610</name>
</gene>
<organism evidence="7 8">
    <name type="scientific">Oceanimonas pelagia</name>
    <dbReference type="NCBI Taxonomy" id="3028314"/>
    <lineage>
        <taxon>Bacteria</taxon>
        <taxon>Pseudomonadati</taxon>
        <taxon>Pseudomonadota</taxon>
        <taxon>Gammaproteobacteria</taxon>
        <taxon>Aeromonadales</taxon>
        <taxon>Aeromonadaceae</taxon>
        <taxon>Oceanimonas</taxon>
    </lineage>
</organism>
<comment type="subunit">
    <text evidence="2">Single-chain monomer with multiple functions.</text>
</comment>
<evidence type="ECO:0000313" key="8">
    <source>
        <dbReference type="Proteomes" id="UP001223802"/>
    </source>
</evidence>
<name>A0AA50KL80_9GAMM</name>
<dbReference type="EC" id="2.7.7.7" evidence="3"/>
<proteinExistence type="inferred from homology"/>
<dbReference type="InterPro" id="IPR012337">
    <property type="entry name" value="RNaseH-like_sf"/>
</dbReference>
<dbReference type="Pfam" id="PF00476">
    <property type="entry name" value="DNA_pol_A"/>
    <property type="match status" value="2"/>
</dbReference>
<dbReference type="RefSeq" id="WP_306760763.1">
    <property type="nucleotide sequence ID" value="NZ_CP118224.1"/>
</dbReference>
<keyword evidence="8" id="KW-1185">Reference proteome</keyword>
<dbReference type="Gene3D" id="3.30.420.10">
    <property type="entry name" value="Ribonuclease H-like superfamily/Ribonuclease H"/>
    <property type="match status" value="1"/>
</dbReference>
<dbReference type="SMART" id="SM00482">
    <property type="entry name" value="POLAc"/>
    <property type="match status" value="1"/>
</dbReference>
<evidence type="ECO:0000256" key="1">
    <source>
        <dbReference type="ARBA" id="ARBA00007705"/>
    </source>
</evidence>
<comment type="similarity">
    <text evidence="1">Belongs to the DNA polymerase type-A family.</text>
</comment>
<dbReference type="GO" id="GO:0003677">
    <property type="term" value="F:DNA binding"/>
    <property type="evidence" value="ECO:0007669"/>
    <property type="project" value="InterPro"/>
</dbReference>
<dbReference type="KEGG" id="ope:PU634_10610"/>
<sequence>MLSRFNDKLGVTETLVDARNLEAVLPTILEKAKQYSNCGFDIETEDSNRHDGLNKFMNLEAGSEKFKKAKKLVFDTRRTNITGFSVYFDGDDTAYYFNTFHADAENRIPLATAKQIVTVLRNSCTLFIHNAAYEWGMLKACWDIDLGTNYICTLQMAVSAYNDDEYDPQRLFAHGLGAIGGLMKDVVKAFSDFQEGKGRTAEQQELLNKVCGKTSDAAHSYNGLVKSIRYGYALKTASKSWLNYDQDTFEATLNGKAHMGLLTGEEVLHYGADDAVVCMRLFHAIYDFMMRTNPQVFKTFLEQENPMPRIFAKRWIRGVKINLAAVYSRQDTERANMAQTIRDLKQSLATLVPFDDQPSPRLWQRQKWYVGKNEDAYLKYRNRIITLATAPDGDDYTVCKQISGAVTERWMAVKGDKWTGKEKDKRGNLSHYMMQRVLLHDLCELPFVYSAGAITTDAEARGKMKDKARELAENPKVWIKEAERYGGTMTMEQAQAKVAAYQEKLPAVLAVIGALDRMTNIEQRIKLFINPYLYLTDPETQRMYPIISSRLNTRRMAAQDPNPMQLSKRGESTYIRGFYEPDREDHVLVSVDWSQIELVLMGEFSRDPAFYEAYGQIPYNDLHLGAAVSALKVFHPEFTVDDLKAVRSLPAEQYPDYRDKWPKVCTDPVSMEPLDQGYVYKKWRNDAGKPSNFGYWYSGSLMTVQEKMGWNSEEMWEATENYRRTFPVAEAYRVQLQRTAQQQGYIVLPDGHRRTRFEATQYWAVWMTAQFDAYKNPAISAFGRTVVKTIQRRAANQVVNAQIQGSCATLAKRSIIAIERMIESEGWDAAFWMPIHDELVFSVHRDQAVEFVARVKQAMCDHPEIISLLKTDATGSIGRTLEPYHPKKAPFGQVELDEAPSLPGILPKDTTDGALNKDQQQAVVEYLFGERKLQQAA</sequence>
<evidence type="ECO:0000313" key="7">
    <source>
        <dbReference type="EMBL" id="WMC09568.1"/>
    </source>
</evidence>
<evidence type="ECO:0000256" key="2">
    <source>
        <dbReference type="ARBA" id="ARBA00011541"/>
    </source>
</evidence>
<dbReference type="GO" id="GO:0003887">
    <property type="term" value="F:DNA-directed DNA polymerase activity"/>
    <property type="evidence" value="ECO:0007669"/>
    <property type="project" value="UniProtKB-EC"/>
</dbReference>
<comment type="catalytic activity">
    <reaction evidence="5">
        <text>DNA(n) + a 2'-deoxyribonucleoside 5'-triphosphate = DNA(n+1) + diphosphate</text>
        <dbReference type="Rhea" id="RHEA:22508"/>
        <dbReference type="Rhea" id="RHEA-COMP:17339"/>
        <dbReference type="Rhea" id="RHEA-COMP:17340"/>
        <dbReference type="ChEBI" id="CHEBI:33019"/>
        <dbReference type="ChEBI" id="CHEBI:61560"/>
        <dbReference type="ChEBI" id="CHEBI:173112"/>
        <dbReference type="EC" id="2.7.7.7"/>
    </reaction>
</comment>
<dbReference type="InterPro" id="IPR036397">
    <property type="entry name" value="RNaseH_sf"/>
</dbReference>
<dbReference type="InterPro" id="IPR001098">
    <property type="entry name" value="DNA-dir_DNA_pol_A_palm_dom"/>
</dbReference>
<evidence type="ECO:0000256" key="3">
    <source>
        <dbReference type="ARBA" id="ARBA00012417"/>
    </source>
</evidence>
<dbReference type="PANTHER" id="PTHR10133">
    <property type="entry name" value="DNA POLYMERASE I"/>
    <property type="match status" value="1"/>
</dbReference>
<dbReference type="Gene3D" id="1.10.150.20">
    <property type="entry name" value="5' to 3' exonuclease, C-terminal subdomain"/>
    <property type="match status" value="1"/>
</dbReference>
<reference evidence="7 8" key="1">
    <citation type="submission" date="2023-02" db="EMBL/GenBank/DDBJ databases">
        <title>Complete genome sequence of a novel bacterium Oceanimonas sp. NTOU-MSR1 isolated from marine coast sediment.</title>
        <authorList>
            <person name="Yang H.-T."/>
            <person name="Chen Y.-L."/>
            <person name="Ho Y.-N."/>
        </authorList>
    </citation>
    <scope>NUCLEOTIDE SEQUENCE [LARGE SCALE GENOMIC DNA]</scope>
    <source>
        <strain evidence="7 8">NTOU-MSR1</strain>
    </source>
</reference>
<dbReference type="GO" id="GO:0006302">
    <property type="term" value="P:double-strand break repair"/>
    <property type="evidence" value="ECO:0007669"/>
    <property type="project" value="TreeGrafter"/>
</dbReference>
<evidence type="ECO:0000256" key="5">
    <source>
        <dbReference type="ARBA" id="ARBA00049244"/>
    </source>
</evidence>
<dbReference type="InterPro" id="IPR002298">
    <property type="entry name" value="DNA_polymerase_A"/>
</dbReference>
<feature type="domain" description="DNA-directed DNA polymerase family A palm" evidence="6">
    <location>
        <begin position="572"/>
        <end position="847"/>
    </location>
</feature>
<dbReference type="GO" id="GO:0006261">
    <property type="term" value="P:DNA-templated DNA replication"/>
    <property type="evidence" value="ECO:0007669"/>
    <property type="project" value="InterPro"/>
</dbReference>
<dbReference type="PANTHER" id="PTHR10133:SF27">
    <property type="entry name" value="DNA POLYMERASE NU"/>
    <property type="match status" value="1"/>
</dbReference>
<protein>
    <recommendedName>
        <fullName evidence="3">DNA-directed DNA polymerase</fullName>
        <ecNumber evidence="3">2.7.7.7</ecNumber>
    </recommendedName>
</protein>
<dbReference type="SUPFAM" id="SSF56672">
    <property type="entry name" value="DNA/RNA polymerases"/>
    <property type="match status" value="1"/>
</dbReference>
<accession>A0AA50KL80</accession>
<dbReference type="AlphaFoldDB" id="A0AA50KL80"/>
<dbReference type="InterPro" id="IPR043502">
    <property type="entry name" value="DNA/RNA_pol_sf"/>
</dbReference>
<evidence type="ECO:0000256" key="4">
    <source>
        <dbReference type="ARBA" id="ARBA00022705"/>
    </source>
</evidence>
<keyword evidence="4" id="KW-0235">DNA replication</keyword>
<dbReference type="EMBL" id="CP118224">
    <property type="protein sequence ID" value="WMC09568.1"/>
    <property type="molecule type" value="Genomic_DNA"/>
</dbReference>